<dbReference type="Gene3D" id="3.40.50.200">
    <property type="entry name" value="Peptidase S8/S53 domain"/>
    <property type="match status" value="1"/>
</dbReference>
<dbReference type="PROSITE" id="PS00136">
    <property type="entry name" value="SUBTILASE_ASP"/>
    <property type="match status" value="1"/>
</dbReference>
<comment type="caution">
    <text evidence="11">The sequence shown here is derived from an EMBL/GenBank/DDBJ whole genome shotgun (WGS) entry which is preliminary data.</text>
</comment>
<gene>
    <name evidence="11" type="ORF">EJ08DRAFT_664228</name>
</gene>
<dbReference type="InterPro" id="IPR023827">
    <property type="entry name" value="Peptidase_S8_Asp-AS"/>
</dbReference>
<dbReference type="InterPro" id="IPR010259">
    <property type="entry name" value="S8pro/Inhibitor_I9"/>
</dbReference>
<dbReference type="Gene3D" id="3.30.70.80">
    <property type="entry name" value="Peptidase S8 propeptide/proteinase inhibitor I9"/>
    <property type="match status" value="1"/>
</dbReference>
<feature type="active site" description="Charge relay system" evidence="6">
    <location>
        <position position="150"/>
    </location>
</feature>
<dbReference type="PROSITE" id="PS00137">
    <property type="entry name" value="SUBTILASE_HIS"/>
    <property type="match status" value="1"/>
</dbReference>
<keyword evidence="4 6" id="KW-0378">Hydrolase</keyword>
<protein>
    <submittedName>
        <fullName evidence="11">Subtilisin-like protein</fullName>
    </submittedName>
</protein>
<proteinExistence type="inferred from homology"/>
<dbReference type="PROSITE" id="PS51892">
    <property type="entry name" value="SUBTILASE"/>
    <property type="match status" value="1"/>
</dbReference>
<feature type="domain" description="Peptidase S8/S53" evidence="9">
    <location>
        <begin position="148"/>
        <end position="364"/>
    </location>
</feature>
<dbReference type="InterPro" id="IPR000209">
    <property type="entry name" value="Peptidase_S8/S53_dom"/>
</dbReference>
<reference evidence="11" key="1">
    <citation type="journal article" date="2020" name="Stud. Mycol.">
        <title>101 Dothideomycetes genomes: a test case for predicting lifestyles and emergence of pathogens.</title>
        <authorList>
            <person name="Haridas S."/>
            <person name="Albert R."/>
            <person name="Binder M."/>
            <person name="Bloem J."/>
            <person name="Labutti K."/>
            <person name="Salamov A."/>
            <person name="Andreopoulos B."/>
            <person name="Baker S."/>
            <person name="Barry K."/>
            <person name="Bills G."/>
            <person name="Bluhm B."/>
            <person name="Cannon C."/>
            <person name="Castanera R."/>
            <person name="Culley D."/>
            <person name="Daum C."/>
            <person name="Ezra D."/>
            <person name="Gonzalez J."/>
            <person name="Henrissat B."/>
            <person name="Kuo A."/>
            <person name="Liang C."/>
            <person name="Lipzen A."/>
            <person name="Lutzoni F."/>
            <person name="Magnuson J."/>
            <person name="Mondo S."/>
            <person name="Nolan M."/>
            <person name="Ohm R."/>
            <person name="Pangilinan J."/>
            <person name="Park H.-J."/>
            <person name="Ramirez L."/>
            <person name="Alfaro M."/>
            <person name="Sun H."/>
            <person name="Tritt A."/>
            <person name="Yoshinaga Y."/>
            <person name="Zwiers L.-H."/>
            <person name="Turgeon B."/>
            <person name="Goodwin S."/>
            <person name="Spatafora J."/>
            <person name="Crous P."/>
            <person name="Grigoriev I."/>
        </authorList>
    </citation>
    <scope>NUCLEOTIDE SEQUENCE</scope>
    <source>
        <strain evidence="11">CBS 130266</strain>
    </source>
</reference>
<evidence type="ECO:0000256" key="6">
    <source>
        <dbReference type="PROSITE-ProRule" id="PRU01240"/>
    </source>
</evidence>
<comment type="similarity">
    <text evidence="1 6 7">Belongs to the peptidase S8 family.</text>
</comment>
<accession>A0A9P4TUY2</accession>
<evidence type="ECO:0000256" key="1">
    <source>
        <dbReference type="ARBA" id="ARBA00011073"/>
    </source>
</evidence>
<dbReference type="EMBL" id="MU007079">
    <property type="protein sequence ID" value="KAF2423643.1"/>
    <property type="molecule type" value="Genomic_DNA"/>
</dbReference>
<dbReference type="SUPFAM" id="SSF52743">
    <property type="entry name" value="Subtilisin-like"/>
    <property type="match status" value="1"/>
</dbReference>
<dbReference type="GO" id="GO:0005576">
    <property type="term" value="C:extracellular region"/>
    <property type="evidence" value="ECO:0007669"/>
    <property type="project" value="UniProtKB-ARBA"/>
</dbReference>
<evidence type="ECO:0000256" key="8">
    <source>
        <dbReference type="SAM" id="SignalP"/>
    </source>
</evidence>
<dbReference type="InterPro" id="IPR022398">
    <property type="entry name" value="Peptidase_S8_His-AS"/>
</dbReference>
<dbReference type="InterPro" id="IPR034193">
    <property type="entry name" value="PCSK9_ProteinaseK-like"/>
</dbReference>
<feature type="active site" description="Charge relay system" evidence="6">
    <location>
        <position position="335"/>
    </location>
</feature>
<dbReference type="PROSITE" id="PS00138">
    <property type="entry name" value="SUBTILASE_SER"/>
    <property type="match status" value="1"/>
</dbReference>
<feature type="domain" description="Inhibitor I9" evidence="10">
    <location>
        <begin position="56"/>
        <end position="103"/>
    </location>
</feature>
<dbReference type="OrthoDB" id="206201at2759"/>
<dbReference type="Proteomes" id="UP000800235">
    <property type="component" value="Unassembled WGS sequence"/>
</dbReference>
<evidence type="ECO:0000313" key="11">
    <source>
        <dbReference type="EMBL" id="KAF2423643.1"/>
    </source>
</evidence>
<feature type="signal peptide" evidence="8">
    <location>
        <begin position="1"/>
        <end position="16"/>
    </location>
</feature>
<evidence type="ECO:0000256" key="4">
    <source>
        <dbReference type="ARBA" id="ARBA00022801"/>
    </source>
</evidence>
<feature type="active site" description="Charge relay system" evidence="6">
    <location>
        <position position="180"/>
    </location>
</feature>
<dbReference type="InterPro" id="IPR015500">
    <property type="entry name" value="Peptidase_S8_subtilisin-rel"/>
</dbReference>
<evidence type="ECO:0000259" key="10">
    <source>
        <dbReference type="Pfam" id="PF05922"/>
    </source>
</evidence>
<evidence type="ECO:0000256" key="2">
    <source>
        <dbReference type="ARBA" id="ARBA00022670"/>
    </source>
</evidence>
<evidence type="ECO:0000259" key="9">
    <source>
        <dbReference type="Pfam" id="PF00082"/>
    </source>
</evidence>
<dbReference type="Pfam" id="PF00082">
    <property type="entry name" value="Peptidase_S8"/>
    <property type="match status" value="1"/>
</dbReference>
<dbReference type="InterPro" id="IPR036852">
    <property type="entry name" value="Peptidase_S8/S53_dom_sf"/>
</dbReference>
<dbReference type="InterPro" id="IPR050131">
    <property type="entry name" value="Peptidase_S8_subtilisin-like"/>
</dbReference>
<organism evidence="11 12">
    <name type="scientific">Tothia fuscella</name>
    <dbReference type="NCBI Taxonomy" id="1048955"/>
    <lineage>
        <taxon>Eukaryota</taxon>
        <taxon>Fungi</taxon>
        <taxon>Dikarya</taxon>
        <taxon>Ascomycota</taxon>
        <taxon>Pezizomycotina</taxon>
        <taxon>Dothideomycetes</taxon>
        <taxon>Pleosporomycetidae</taxon>
        <taxon>Venturiales</taxon>
        <taxon>Cylindrosympodiaceae</taxon>
        <taxon>Tothia</taxon>
    </lineage>
</organism>
<evidence type="ECO:0000256" key="7">
    <source>
        <dbReference type="RuleBase" id="RU003355"/>
    </source>
</evidence>
<keyword evidence="5 6" id="KW-0720">Serine protease</keyword>
<feature type="chain" id="PRO_5040454033" evidence="8">
    <location>
        <begin position="17"/>
        <end position="395"/>
    </location>
</feature>
<evidence type="ECO:0000256" key="3">
    <source>
        <dbReference type="ARBA" id="ARBA00022729"/>
    </source>
</evidence>
<dbReference type="FunFam" id="3.40.50.200:FF:000014">
    <property type="entry name" value="Proteinase K"/>
    <property type="match status" value="1"/>
</dbReference>
<dbReference type="CDD" id="cd04077">
    <property type="entry name" value="Peptidases_S8_PCSK9_ProteinaseK_like"/>
    <property type="match status" value="1"/>
</dbReference>
<dbReference type="SUPFAM" id="SSF54897">
    <property type="entry name" value="Protease propeptides/inhibitors"/>
    <property type="match status" value="1"/>
</dbReference>
<dbReference type="GO" id="GO:0006508">
    <property type="term" value="P:proteolysis"/>
    <property type="evidence" value="ECO:0007669"/>
    <property type="project" value="UniProtKB-KW"/>
</dbReference>
<keyword evidence="3 8" id="KW-0732">Signal</keyword>
<dbReference type="GO" id="GO:0004252">
    <property type="term" value="F:serine-type endopeptidase activity"/>
    <property type="evidence" value="ECO:0007669"/>
    <property type="project" value="UniProtKB-UniRule"/>
</dbReference>
<dbReference type="InterPro" id="IPR037045">
    <property type="entry name" value="S8pro/Inhibitor_I9_sf"/>
</dbReference>
<evidence type="ECO:0000313" key="12">
    <source>
        <dbReference type="Proteomes" id="UP000800235"/>
    </source>
</evidence>
<dbReference type="PRINTS" id="PR00723">
    <property type="entry name" value="SUBTILISIN"/>
</dbReference>
<dbReference type="PANTHER" id="PTHR43806">
    <property type="entry name" value="PEPTIDASE S8"/>
    <property type="match status" value="1"/>
</dbReference>
<name>A0A9P4TUY2_9PEZI</name>
<dbReference type="PANTHER" id="PTHR43806:SF58">
    <property type="entry name" value="ALKALINE PROTEASE 1-RELATED"/>
    <property type="match status" value="1"/>
</dbReference>
<keyword evidence="2 6" id="KW-0645">Protease</keyword>
<evidence type="ECO:0000256" key="5">
    <source>
        <dbReference type="ARBA" id="ARBA00022825"/>
    </source>
</evidence>
<sequence length="395" mass="40246">MLFNLATVGLLPFALGAPLLEQRDGQTIPGKYLVVLKPGSVASRSPGILSNLANGAIANVHQDHTYSVGDFKGFAASLTDVQVEALKADSQVAYLEADGIAHTQVVSKKSTITQADAPWGLGRLSHRSKGTGTYLYDSSAGAGTCTYIIDSGVYAAHPEFEGRALLVKSYTGVNADDNGHGTHVAGTIGSKTFGVAKKTKIYAIKALDSGGSGSWSTIIAAIETVVTDSKSRSCPNGVVINMSLGGSKIQSVNDAVAAAVDEGLFFAVAAGNDGDNFSAYSPASEPKAFAVGASDIKDALAPFSNYGSTLGVIAPGVDVNSTWNDGAFNVISGTSMATPHVVGLAAYILGLSGPIGPAALKTQIQSLSTTGAIKLSTGASRARTPNKLAFNGISS</sequence>
<dbReference type="AlphaFoldDB" id="A0A9P4TUY2"/>
<dbReference type="InterPro" id="IPR023828">
    <property type="entry name" value="Peptidase_S8_Ser-AS"/>
</dbReference>
<dbReference type="Pfam" id="PF05922">
    <property type="entry name" value="Inhibitor_I9"/>
    <property type="match status" value="1"/>
</dbReference>
<keyword evidence="12" id="KW-1185">Reference proteome</keyword>